<feature type="chain" id="PRO_5024428630" evidence="1">
    <location>
        <begin position="18"/>
        <end position="51"/>
    </location>
</feature>
<evidence type="ECO:0000256" key="1">
    <source>
        <dbReference type="SAM" id="SignalP"/>
    </source>
</evidence>
<evidence type="ECO:0000313" key="2">
    <source>
        <dbReference type="WBParaSite" id="MCU_008737-RA"/>
    </source>
</evidence>
<dbReference type="AlphaFoldDB" id="A0A5K3FLD3"/>
<dbReference type="WBParaSite" id="MCU_008737-RA">
    <property type="protein sequence ID" value="MCU_008737-RA"/>
    <property type="gene ID" value="MCU_008737"/>
</dbReference>
<proteinExistence type="predicted"/>
<keyword evidence="1" id="KW-0732">Signal</keyword>
<organism evidence="2">
    <name type="scientific">Mesocestoides corti</name>
    <name type="common">Flatworm</name>
    <dbReference type="NCBI Taxonomy" id="53468"/>
    <lineage>
        <taxon>Eukaryota</taxon>
        <taxon>Metazoa</taxon>
        <taxon>Spiralia</taxon>
        <taxon>Lophotrochozoa</taxon>
        <taxon>Platyhelminthes</taxon>
        <taxon>Cestoda</taxon>
        <taxon>Eucestoda</taxon>
        <taxon>Cyclophyllidea</taxon>
        <taxon>Mesocestoididae</taxon>
        <taxon>Mesocestoides</taxon>
    </lineage>
</organism>
<sequence>ILVLVVLFSRWSVPGRCSGDGKLVSGLALSLRLVIQCPRDALRPEVAPPIT</sequence>
<feature type="signal peptide" evidence="1">
    <location>
        <begin position="1"/>
        <end position="17"/>
    </location>
</feature>
<protein>
    <submittedName>
        <fullName evidence="2">Uncharacterized protein</fullName>
    </submittedName>
</protein>
<reference evidence="2" key="1">
    <citation type="submission" date="2019-11" db="UniProtKB">
        <authorList>
            <consortium name="WormBaseParasite"/>
        </authorList>
    </citation>
    <scope>IDENTIFICATION</scope>
</reference>
<name>A0A5K3FLD3_MESCO</name>
<accession>A0A5K3FLD3</accession>